<evidence type="ECO:0000313" key="1">
    <source>
        <dbReference type="EMBL" id="VVE32366.1"/>
    </source>
</evidence>
<dbReference type="EMBL" id="CABPSI010000004">
    <property type="protein sequence ID" value="VVE32366.1"/>
    <property type="molecule type" value="Genomic_DNA"/>
</dbReference>
<gene>
    <name evidence="1" type="ORF">PIN31115_03701</name>
</gene>
<protein>
    <submittedName>
        <fullName evidence="1">Uncharacterized protein</fullName>
    </submittedName>
</protein>
<organism evidence="1 2">
    <name type="scientific">Pandoraea iniqua</name>
    <dbReference type="NCBI Taxonomy" id="2508288"/>
    <lineage>
        <taxon>Bacteria</taxon>
        <taxon>Pseudomonadati</taxon>
        <taxon>Pseudomonadota</taxon>
        <taxon>Betaproteobacteria</taxon>
        <taxon>Burkholderiales</taxon>
        <taxon>Burkholderiaceae</taxon>
        <taxon>Pandoraea</taxon>
    </lineage>
</organism>
<proteinExistence type="predicted"/>
<keyword evidence="2" id="KW-1185">Reference proteome</keyword>
<reference evidence="1 2" key="1">
    <citation type="submission" date="2019-08" db="EMBL/GenBank/DDBJ databases">
        <authorList>
            <person name="Peeters C."/>
        </authorList>
    </citation>
    <scope>NUCLEOTIDE SEQUENCE [LARGE SCALE GENOMIC DNA]</scope>
    <source>
        <strain evidence="1 2">LMG 31115</strain>
    </source>
</reference>
<sequence length="141" mass="15557">MSDLPYLDYTALLTLAESAANLPSATAPCSCTRTPLDGWASLPNSLPDAQLEPIATLMAPNDTQEPTFAEFHPNGTSYWAVDAPIAPRYFPYNRSQVCRCRECGRLYLRYQEGGGYFVDQRVRQVNPALVADALIDADDTH</sequence>
<evidence type="ECO:0000313" key="2">
    <source>
        <dbReference type="Proteomes" id="UP000333828"/>
    </source>
</evidence>
<accession>A0A5E4X7W5</accession>
<dbReference type="AlphaFoldDB" id="A0A5E4X7W5"/>
<dbReference type="Proteomes" id="UP000333828">
    <property type="component" value="Unassembled WGS sequence"/>
</dbReference>
<dbReference type="RefSeq" id="WP_150685289.1">
    <property type="nucleotide sequence ID" value="NZ_CABPSI010000004.1"/>
</dbReference>
<name>A0A5E4X7W5_9BURK</name>